<gene>
    <name evidence="8" type="primary">alaA_3</name>
    <name evidence="8" type="ORF">RN51_02696</name>
</gene>
<dbReference type="PATRIC" id="fig|82380.10.peg.2708"/>
<keyword evidence="3 8" id="KW-0032">Aminotransferase</keyword>
<feature type="domain" description="Aminotransferase class I/classII large" evidence="7">
    <location>
        <begin position="44"/>
        <end position="395"/>
    </location>
</feature>
<dbReference type="GO" id="GO:0004021">
    <property type="term" value="F:L-alanine:2-oxoglutarate aminotransferase activity"/>
    <property type="evidence" value="ECO:0007669"/>
    <property type="project" value="UniProtKB-EC"/>
</dbReference>
<dbReference type="InterPro" id="IPR051926">
    <property type="entry name" value="Ala_Aminotransferase"/>
</dbReference>
<comment type="caution">
    <text evidence="8">The sequence shown here is derived from an EMBL/GenBank/DDBJ whole genome shotgun (WGS) entry which is preliminary data.</text>
</comment>
<evidence type="ECO:0000259" key="7">
    <source>
        <dbReference type="Pfam" id="PF00155"/>
    </source>
</evidence>
<dbReference type="CDD" id="cd00609">
    <property type="entry name" value="AAT_like"/>
    <property type="match status" value="1"/>
</dbReference>
<dbReference type="OrthoDB" id="9763453at2"/>
<dbReference type="AlphaFoldDB" id="A0A0F0KJ52"/>
<dbReference type="InterPro" id="IPR015422">
    <property type="entry name" value="PyrdxlP-dep_Trfase_small"/>
</dbReference>
<sequence length="416" mass="44608">MTAGRPRGVEPRIGRSSRLEGVLYDLRGPVADRAAELEKRGESILRLNIGNPAPFGFDAPPAIVEALRSALPHAHGYSESAGLPETREAISAHYALRPGFPALAIEDITVGNGVSELVGLTLQALLEPGDEVLIPSPDYPLWTASTVLAGGRAVHYPCIEAEGWAPDLAAMEASIGPRTAAIVVINPNNPTGAVYERAVLEQIAELARRHGLLLLSDEIYDRVVYPGFEHVSTAQVAPDVPCITFAGLSKTHRVAGYRAAWMTATGFHADDPFLSGVRLLASMRMCASVPAQHAITAALTLDSSLDELVAPHGRLTRQRDAALDVLAGIPGVDVQVAGGGLYLFPRLDPEVHGIVDDERLVLDFLDAERILLVHGRAFNLQTPDHLRIAFLPEADVLTDALRRFGAFLNGYSPPLR</sequence>
<evidence type="ECO:0000256" key="5">
    <source>
        <dbReference type="ARBA" id="ARBA00022898"/>
    </source>
</evidence>
<dbReference type="InterPro" id="IPR004839">
    <property type="entry name" value="Aminotransferase_I/II_large"/>
</dbReference>
<dbReference type="InterPro" id="IPR015424">
    <property type="entry name" value="PyrdxlP-dep_Trfase"/>
</dbReference>
<accession>A0A0F0KJ52</accession>
<dbReference type="Gene3D" id="3.40.640.10">
    <property type="entry name" value="Type I PLP-dependent aspartate aminotransferase-like (Major domain)"/>
    <property type="match status" value="1"/>
</dbReference>
<dbReference type="GO" id="GO:0030170">
    <property type="term" value="F:pyridoxal phosphate binding"/>
    <property type="evidence" value="ECO:0007669"/>
    <property type="project" value="InterPro"/>
</dbReference>
<reference evidence="8 9" key="1">
    <citation type="submission" date="2015-02" db="EMBL/GenBank/DDBJ databases">
        <title>Draft genome sequences of ten Microbacterium spp. with emphasis on heavy metal contaminated environments.</title>
        <authorList>
            <person name="Corretto E."/>
        </authorList>
    </citation>
    <scope>NUCLEOTIDE SEQUENCE [LARGE SCALE GENOMIC DNA]</scope>
    <source>
        <strain evidence="8 9">BEL163</strain>
    </source>
</reference>
<dbReference type="InterPro" id="IPR015421">
    <property type="entry name" value="PyrdxlP-dep_Trfase_major"/>
</dbReference>
<keyword evidence="8" id="KW-0670">Pyruvate</keyword>
<proteinExistence type="inferred from homology"/>
<dbReference type="PANTHER" id="PTHR43488:SF2">
    <property type="entry name" value="GLUTAMATE-PYRUVATE AMINOTRANSFERASE ALAA"/>
    <property type="match status" value="1"/>
</dbReference>
<dbReference type="SUPFAM" id="SSF53383">
    <property type="entry name" value="PLP-dependent transferases"/>
    <property type="match status" value="1"/>
</dbReference>
<dbReference type="Proteomes" id="UP000033725">
    <property type="component" value="Unassembled WGS sequence"/>
</dbReference>
<evidence type="ECO:0000256" key="6">
    <source>
        <dbReference type="ARBA" id="ARBA00026106"/>
    </source>
</evidence>
<dbReference type="Pfam" id="PF00155">
    <property type="entry name" value="Aminotran_1_2"/>
    <property type="match status" value="1"/>
</dbReference>
<dbReference type="RefSeq" id="WP_045264539.1">
    <property type="nucleotide sequence ID" value="NZ_JYIV01000028.1"/>
</dbReference>
<organism evidence="8 9">
    <name type="scientific">Microbacterium oxydans</name>
    <dbReference type="NCBI Taxonomy" id="82380"/>
    <lineage>
        <taxon>Bacteria</taxon>
        <taxon>Bacillati</taxon>
        <taxon>Actinomycetota</taxon>
        <taxon>Actinomycetes</taxon>
        <taxon>Micrococcales</taxon>
        <taxon>Microbacteriaceae</taxon>
        <taxon>Microbacterium</taxon>
    </lineage>
</organism>
<protein>
    <recommendedName>
        <fullName evidence="6">alanine transaminase</fullName>
        <ecNumber evidence="6">2.6.1.2</ecNumber>
    </recommendedName>
</protein>
<evidence type="ECO:0000256" key="3">
    <source>
        <dbReference type="ARBA" id="ARBA00022576"/>
    </source>
</evidence>
<evidence type="ECO:0000256" key="2">
    <source>
        <dbReference type="ARBA" id="ARBA00007441"/>
    </source>
</evidence>
<dbReference type="EC" id="2.6.1.2" evidence="6"/>
<evidence type="ECO:0000256" key="4">
    <source>
        <dbReference type="ARBA" id="ARBA00022679"/>
    </source>
</evidence>
<comment type="similarity">
    <text evidence="2">Belongs to the class-I pyridoxal-phosphate-dependent aminotransferase family.</text>
</comment>
<dbReference type="EMBL" id="JYIV01000028">
    <property type="protein sequence ID" value="KJL20479.1"/>
    <property type="molecule type" value="Genomic_DNA"/>
</dbReference>
<dbReference type="Gene3D" id="3.90.1150.10">
    <property type="entry name" value="Aspartate Aminotransferase, domain 1"/>
    <property type="match status" value="1"/>
</dbReference>
<keyword evidence="4 8" id="KW-0808">Transferase</keyword>
<name>A0A0F0KJ52_9MICO</name>
<evidence type="ECO:0000313" key="8">
    <source>
        <dbReference type="EMBL" id="KJL20479.1"/>
    </source>
</evidence>
<evidence type="ECO:0000256" key="1">
    <source>
        <dbReference type="ARBA" id="ARBA00001933"/>
    </source>
</evidence>
<keyword evidence="5" id="KW-0663">Pyridoxal phosphate</keyword>
<comment type="cofactor">
    <cofactor evidence="1">
        <name>pyridoxal 5'-phosphate</name>
        <dbReference type="ChEBI" id="CHEBI:597326"/>
    </cofactor>
</comment>
<evidence type="ECO:0000313" key="9">
    <source>
        <dbReference type="Proteomes" id="UP000033725"/>
    </source>
</evidence>
<dbReference type="PANTHER" id="PTHR43488">
    <property type="entry name" value="GLUTAMATE-PYRUVATE AMINOTRANSFERASE ALAA"/>
    <property type="match status" value="1"/>
</dbReference>